<dbReference type="AlphaFoldDB" id="A0A2D3UYN8"/>
<evidence type="ECO:0000313" key="3">
    <source>
        <dbReference type="Proteomes" id="UP000225277"/>
    </source>
</evidence>
<name>A0A2D3UYN8_9PEZI</name>
<evidence type="ECO:0000256" key="1">
    <source>
        <dbReference type="SAM" id="Phobius"/>
    </source>
</evidence>
<organism evidence="2 3">
    <name type="scientific">Ramularia collo-cygni</name>
    <dbReference type="NCBI Taxonomy" id="112498"/>
    <lineage>
        <taxon>Eukaryota</taxon>
        <taxon>Fungi</taxon>
        <taxon>Dikarya</taxon>
        <taxon>Ascomycota</taxon>
        <taxon>Pezizomycotina</taxon>
        <taxon>Dothideomycetes</taxon>
        <taxon>Dothideomycetidae</taxon>
        <taxon>Mycosphaerellales</taxon>
        <taxon>Mycosphaerellaceae</taxon>
        <taxon>Ramularia</taxon>
    </lineage>
</organism>
<keyword evidence="1" id="KW-0812">Transmembrane</keyword>
<evidence type="ECO:0000313" key="2">
    <source>
        <dbReference type="EMBL" id="CZT20588.1"/>
    </source>
</evidence>
<dbReference type="PANTHER" id="PTHR39605:SF1">
    <property type="entry name" value="MAJOR FACILITATOR SUPERFAMILY (MFS) PROFILE DOMAIN-CONTAINING PROTEIN"/>
    <property type="match status" value="1"/>
</dbReference>
<accession>A0A2D3UYN8</accession>
<dbReference type="RefSeq" id="XP_023627477.1">
    <property type="nucleotide sequence ID" value="XM_023771709.1"/>
</dbReference>
<feature type="transmembrane region" description="Helical" evidence="1">
    <location>
        <begin position="137"/>
        <end position="156"/>
    </location>
</feature>
<keyword evidence="3" id="KW-1185">Reference proteome</keyword>
<protein>
    <submittedName>
        <fullName evidence="2">Uncharacterized protein</fullName>
    </submittedName>
</protein>
<sequence>MSLRALVNPFHAYCFGTSFWYLLRGTVRAIDPATVCGWFRPPAQGGIDPNDLELYTTRVDAWGLLALSAILLVISDAVPLPKSMTGSSLTDSSVSITAKKPYAKAVIVITMLHHFATGCGSYQHWKLPTHRTVAMDIGVWGNVGLFALGIAALAYIGKEREVPEVVGGRKKRA</sequence>
<keyword evidence="1" id="KW-1133">Transmembrane helix</keyword>
<reference evidence="2 3" key="1">
    <citation type="submission" date="2016-03" db="EMBL/GenBank/DDBJ databases">
        <authorList>
            <person name="Ploux O."/>
        </authorList>
    </citation>
    <scope>NUCLEOTIDE SEQUENCE [LARGE SCALE GENOMIC DNA]</scope>
    <source>
        <strain evidence="2 3">URUG2</strain>
    </source>
</reference>
<dbReference type="STRING" id="112498.A0A2D3UYN8"/>
<dbReference type="OrthoDB" id="6509908at2759"/>
<gene>
    <name evidence="2" type="ORF">RCC_06446</name>
</gene>
<dbReference type="GeneID" id="35601583"/>
<proteinExistence type="predicted"/>
<feature type="transmembrane region" description="Helical" evidence="1">
    <location>
        <begin position="61"/>
        <end position="81"/>
    </location>
</feature>
<dbReference type="PANTHER" id="PTHR39605">
    <property type="entry name" value="MAJOR FACILITATOR SUPERFAMILY (MFS) PROFILE DOMAIN-CONTAINING PROTEIN"/>
    <property type="match status" value="1"/>
</dbReference>
<dbReference type="Proteomes" id="UP000225277">
    <property type="component" value="Unassembled WGS sequence"/>
</dbReference>
<dbReference type="EMBL" id="FJUY01000009">
    <property type="protein sequence ID" value="CZT20588.1"/>
    <property type="molecule type" value="Genomic_DNA"/>
</dbReference>
<keyword evidence="1" id="KW-0472">Membrane</keyword>